<evidence type="ECO:0000259" key="1">
    <source>
        <dbReference type="Pfam" id="PF01872"/>
    </source>
</evidence>
<sequence length="194" mass="20426">MQRIIYDAATSLDGFIADADGSLSWLFAVDGGDEPDASLIPADAGVLVEGSTTYEWLLAESDLLAHPERWQEFHGDRPTFVFTSRDLPRPAGADVRFVSGPVPAVLPRIRQAAGDRDVWVVGGGDLAGQFLDADALDQIAVSVAPATLGGGAPVLPRRIESDRLSLRSAEQVGAFARLVYDIAPADGGPQEGAS</sequence>
<evidence type="ECO:0000313" key="2">
    <source>
        <dbReference type="EMBL" id="MDR6166355.1"/>
    </source>
</evidence>
<protein>
    <submittedName>
        <fullName evidence="2">Dihydrofolate reductase</fullName>
    </submittedName>
</protein>
<dbReference type="RefSeq" id="WP_064956599.1">
    <property type="nucleotide sequence ID" value="NZ_CP018134.1"/>
</dbReference>
<evidence type="ECO:0000313" key="3">
    <source>
        <dbReference type="Proteomes" id="UP001260188"/>
    </source>
</evidence>
<accession>A0ABU1HXJ7</accession>
<dbReference type="Proteomes" id="UP001260188">
    <property type="component" value="Unassembled WGS sequence"/>
</dbReference>
<reference evidence="2 3" key="1">
    <citation type="submission" date="2023-08" db="EMBL/GenBank/DDBJ databases">
        <title>Functional and genomic diversity of the sorghum phyllosphere microbiome.</title>
        <authorList>
            <person name="Shade A."/>
        </authorList>
    </citation>
    <scope>NUCLEOTIDE SEQUENCE [LARGE SCALE GENOMIC DNA]</scope>
    <source>
        <strain evidence="2 3">SORGH_AS_0919</strain>
    </source>
</reference>
<proteinExistence type="predicted"/>
<name>A0ABU1HXJ7_9MICO</name>
<dbReference type="InterPro" id="IPR050765">
    <property type="entry name" value="Riboflavin_Biosynth_HTPR"/>
</dbReference>
<feature type="domain" description="Bacterial bifunctional deaminase-reductase C-terminal" evidence="1">
    <location>
        <begin position="4"/>
        <end position="173"/>
    </location>
</feature>
<gene>
    <name evidence="2" type="ORF">QE367_000559</name>
</gene>
<dbReference type="Gene3D" id="3.40.430.10">
    <property type="entry name" value="Dihydrofolate Reductase, subunit A"/>
    <property type="match status" value="1"/>
</dbReference>
<organism evidence="2 3">
    <name type="scientific">Microbacterium paludicola</name>
    <dbReference type="NCBI Taxonomy" id="300019"/>
    <lineage>
        <taxon>Bacteria</taxon>
        <taxon>Bacillati</taxon>
        <taxon>Actinomycetota</taxon>
        <taxon>Actinomycetes</taxon>
        <taxon>Micrococcales</taxon>
        <taxon>Microbacteriaceae</taxon>
        <taxon>Microbacterium</taxon>
    </lineage>
</organism>
<dbReference type="EMBL" id="JAVIZA010000001">
    <property type="protein sequence ID" value="MDR6166355.1"/>
    <property type="molecule type" value="Genomic_DNA"/>
</dbReference>
<keyword evidence="3" id="KW-1185">Reference proteome</keyword>
<dbReference type="InterPro" id="IPR024072">
    <property type="entry name" value="DHFR-like_dom_sf"/>
</dbReference>
<dbReference type="Pfam" id="PF01872">
    <property type="entry name" value="RibD_C"/>
    <property type="match status" value="1"/>
</dbReference>
<dbReference type="PANTHER" id="PTHR38011:SF12">
    <property type="entry name" value="BIFUNCTIONAL DEAMINASE-REDUCTASE DOMAIN PROTEIN"/>
    <property type="match status" value="1"/>
</dbReference>
<dbReference type="InterPro" id="IPR002734">
    <property type="entry name" value="RibDG_C"/>
</dbReference>
<comment type="caution">
    <text evidence="2">The sequence shown here is derived from an EMBL/GenBank/DDBJ whole genome shotgun (WGS) entry which is preliminary data.</text>
</comment>
<dbReference type="SUPFAM" id="SSF53597">
    <property type="entry name" value="Dihydrofolate reductase-like"/>
    <property type="match status" value="1"/>
</dbReference>
<dbReference type="PANTHER" id="PTHR38011">
    <property type="entry name" value="DIHYDROFOLATE REDUCTASE FAMILY PROTEIN (AFU_ORTHOLOGUE AFUA_8G06820)"/>
    <property type="match status" value="1"/>
</dbReference>